<gene>
    <name evidence="1" type="ORF">QFC20_007377</name>
</gene>
<organism evidence="1 2">
    <name type="scientific">Naganishia adeliensis</name>
    <dbReference type="NCBI Taxonomy" id="92952"/>
    <lineage>
        <taxon>Eukaryota</taxon>
        <taxon>Fungi</taxon>
        <taxon>Dikarya</taxon>
        <taxon>Basidiomycota</taxon>
        <taxon>Agaricomycotina</taxon>
        <taxon>Tremellomycetes</taxon>
        <taxon>Filobasidiales</taxon>
        <taxon>Filobasidiaceae</taxon>
        <taxon>Naganishia</taxon>
    </lineage>
</organism>
<name>A0ACC2UZN6_9TREE</name>
<dbReference type="Proteomes" id="UP001230649">
    <property type="component" value="Unassembled WGS sequence"/>
</dbReference>
<proteinExistence type="predicted"/>
<evidence type="ECO:0000313" key="2">
    <source>
        <dbReference type="Proteomes" id="UP001230649"/>
    </source>
</evidence>
<accession>A0ACC2UZN6</accession>
<dbReference type="EMBL" id="JASBWS010000175">
    <property type="protein sequence ID" value="KAJ9092404.1"/>
    <property type="molecule type" value="Genomic_DNA"/>
</dbReference>
<keyword evidence="2" id="KW-1185">Reference proteome</keyword>
<reference evidence="1" key="1">
    <citation type="submission" date="2023-04" db="EMBL/GenBank/DDBJ databases">
        <title>Draft Genome sequencing of Naganishia species isolated from polar environments using Oxford Nanopore Technology.</title>
        <authorList>
            <person name="Leo P."/>
            <person name="Venkateswaran K."/>
        </authorList>
    </citation>
    <scope>NUCLEOTIDE SEQUENCE</scope>
    <source>
        <strain evidence="1">MNA-CCFEE 5262</strain>
    </source>
</reference>
<comment type="caution">
    <text evidence="1">The sequence shown here is derived from an EMBL/GenBank/DDBJ whole genome shotgun (WGS) entry which is preliminary data.</text>
</comment>
<protein>
    <submittedName>
        <fullName evidence="1">Uncharacterized protein</fullName>
    </submittedName>
</protein>
<sequence>MTTLTWIYGPYTAGTTLSYVTAFFQVNPETSVDAEPVYDALPQGQVASAYPDIADAETTTNVHVVDSCNSVTRDFFGGLAPEAPESTSPGKTRSYTSTAVTDMSKPKQKLPFTAKERRQRNAAVQKAARASKKAEQLALFGNEKLTDFWPRSSGEGYELRLLGKSAREMIQGACDYLAPSAKAGAGLQCRLTRLVRYLELYYCGRLLAAEKSILSLRKFRLKEGLALLIVKGCPTAYLDPGLTPLPDEYCKPMLEKLEALEEEVVTKLEFTESEEQKESMA</sequence>
<evidence type="ECO:0000313" key="1">
    <source>
        <dbReference type="EMBL" id="KAJ9092404.1"/>
    </source>
</evidence>